<dbReference type="Proteomes" id="UP001620626">
    <property type="component" value="Unassembled WGS sequence"/>
</dbReference>
<dbReference type="InterPro" id="IPR042247">
    <property type="entry name" value="TLX1/2/3"/>
</dbReference>
<protein>
    <recommendedName>
        <fullName evidence="6">Homeobox domain-containing protein</fullName>
    </recommendedName>
</protein>
<keyword evidence="2" id="KW-0217">Developmental protein</keyword>
<keyword evidence="5" id="KW-1185">Reference proteome</keyword>
<evidence type="ECO:0000256" key="1">
    <source>
        <dbReference type="ARBA" id="ARBA00004123"/>
    </source>
</evidence>
<reference evidence="4 5" key="1">
    <citation type="submission" date="2024-10" db="EMBL/GenBank/DDBJ databases">
        <authorList>
            <person name="Kim D."/>
        </authorList>
    </citation>
    <scope>NUCLEOTIDE SEQUENCE [LARGE SCALE GENOMIC DNA]</scope>
    <source>
        <strain evidence="4">BH-2024</strain>
    </source>
</reference>
<dbReference type="PANTHER" id="PTHR45921">
    <property type="entry name" value="IP01054P"/>
    <property type="match status" value="1"/>
</dbReference>
<dbReference type="PANTHER" id="PTHR45921:SF3">
    <property type="entry name" value="T-CELL LEUKEMIA HOMEOBOX PROTEIN 2"/>
    <property type="match status" value="1"/>
</dbReference>
<organism evidence="4 5">
    <name type="scientific">Heterodera trifolii</name>
    <dbReference type="NCBI Taxonomy" id="157864"/>
    <lineage>
        <taxon>Eukaryota</taxon>
        <taxon>Metazoa</taxon>
        <taxon>Ecdysozoa</taxon>
        <taxon>Nematoda</taxon>
        <taxon>Chromadorea</taxon>
        <taxon>Rhabditida</taxon>
        <taxon>Tylenchina</taxon>
        <taxon>Tylenchomorpha</taxon>
        <taxon>Tylenchoidea</taxon>
        <taxon>Heteroderidae</taxon>
        <taxon>Heteroderinae</taxon>
        <taxon>Heterodera</taxon>
    </lineage>
</organism>
<dbReference type="AlphaFoldDB" id="A0ABD2M6C6"/>
<comment type="subcellular location">
    <subcellularLocation>
        <location evidence="1">Nucleus</location>
    </subcellularLocation>
</comment>
<gene>
    <name evidence="4" type="ORF">niasHT_001244</name>
</gene>
<dbReference type="GO" id="GO:0005634">
    <property type="term" value="C:nucleus"/>
    <property type="evidence" value="ECO:0007669"/>
    <property type="project" value="UniProtKB-SubCell"/>
</dbReference>
<evidence type="ECO:0000256" key="2">
    <source>
        <dbReference type="ARBA" id="ARBA00022473"/>
    </source>
</evidence>
<evidence type="ECO:0008006" key="6">
    <source>
        <dbReference type="Google" id="ProtNLM"/>
    </source>
</evidence>
<dbReference type="EMBL" id="JBICBT010000114">
    <property type="protein sequence ID" value="KAL3123044.1"/>
    <property type="molecule type" value="Genomic_DNA"/>
</dbReference>
<accession>A0ABD2M6C6</accession>
<comment type="caution">
    <text evidence="4">The sequence shown here is derived from an EMBL/GenBank/DDBJ whole genome shotgun (WGS) entry which is preliminary data.</text>
</comment>
<feature type="region of interest" description="Disordered" evidence="3">
    <location>
        <begin position="24"/>
        <end position="68"/>
    </location>
</feature>
<sequence>MVELPTETIVSEAISLFRDAHFLGGNAANSKDSERRGMTANGSGRRVGHPYERRRAPAAHKKLRTSFSKAQRRFSEQKYLASIERTPLAMELRMDDVQVKT</sequence>
<dbReference type="InterPro" id="IPR009057">
    <property type="entry name" value="Homeodomain-like_sf"/>
</dbReference>
<name>A0ABD2M6C6_9BILA</name>
<proteinExistence type="predicted"/>
<evidence type="ECO:0000313" key="4">
    <source>
        <dbReference type="EMBL" id="KAL3123044.1"/>
    </source>
</evidence>
<evidence type="ECO:0000313" key="5">
    <source>
        <dbReference type="Proteomes" id="UP001620626"/>
    </source>
</evidence>
<evidence type="ECO:0000256" key="3">
    <source>
        <dbReference type="SAM" id="MobiDB-lite"/>
    </source>
</evidence>
<dbReference type="SUPFAM" id="SSF46689">
    <property type="entry name" value="Homeodomain-like"/>
    <property type="match status" value="1"/>
</dbReference>